<dbReference type="Proteomes" id="UP000010866">
    <property type="component" value="Chromosome"/>
</dbReference>
<name>L0KWF8_METHD</name>
<dbReference type="OrthoDB" id="10691at2157"/>
<dbReference type="Gene3D" id="3.10.20.300">
    <property type="entry name" value="mk0293 like domain"/>
    <property type="match status" value="1"/>
</dbReference>
<organism evidence="3 4">
    <name type="scientific">Methanomethylovorans hollandica (strain DSM 15978 / NBRC 107637 / DMS1)</name>
    <dbReference type="NCBI Taxonomy" id="867904"/>
    <lineage>
        <taxon>Archaea</taxon>
        <taxon>Methanobacteriati</taxon>
        <taxon>Methanobacteriota</taxon>
        <taxon>Stenosarchaea group</taxon>
        <taxon>Methanomicrobia</taxon>
        <taxon>Methanosarcinales</taxon>
        <taxon>Methanosarcinaceae</taxon>
        <taxon>Methanomethylovorans</taxon>
    </lineage>
</organism>
<comment type="similarity">
    <text evidence="2">Belongs to the LarC family.</text>
</comment>
<dbReference type="KEGG" id="mhz:Metho_1246"/>
<gene>
    <name evidence="3" type="ordered locus">Metho_1246</name>
</gene>
<dbReference type="Pfam" id="PF01969">
    <property type="entry name" value="Ni_insertion"/>
    <property type="match status" value="1"/>
</dbReference>
<evidence type="ECO:0000256" key="1">
    <source>
        <dbReference type="ARBA" id="ARBA00022596"/>
    </source>
</evidence>
<dbReference type="GeneID" id="14407055"/>
<evidence type="ECO:0000313" key="3">
    <source>
        <dbReference type="EMBL" id="AGB49476.1"/>
    </source>
</evidence>
<keyword evidence="1 2" id="KW-0533">Nickel</keyword>
<dbReference type="PANTHER" id="PTHR36566:SF1">
    <property type="entry name" value="PYRIDINIUM-3,5-BISTHIOCARBOXYLIC ACID MONONUCLEOTIDE NICKEL INSERTION PROTEIN"/>
    <property type="match status" value="1"/>
</dbReference>
<dbReference type="InterPro" id="IPR002822">
    <property type="entry name" value="Ni_insertion"/>
</dbReference>
<accession>L0KWF8</accession>
<dbReference type="NCBIfam" id="TIGR00299">
    <property type="entry name" value="nickel pincer cofactor biosynthesis protein LarC"/>
    <property type="match status" value="1"/>
</dbReference>
<dbReference type="RefSeq" id="WP_015324642.1">
    <property type="nucleotide sequence ID" value="NC_019977.1"/>
</dbReference>
<dbReference type="HAMAP" id="MF_01074">
    <property type="entry name" value="LarC"/>
    <property type="match status" value="1"/>
</dbReference>
<dbReference type="STRING" id="867904.Metho_1246"/>
<protein>
    <recommendedName>
        <fullName evidence="2">Putative nickel insertion protein</fullName>
    </recommendedName>
</protein>
<dbReference type="AlphaFoldDB" id="L0KWF8"/>
<keyword evidence="4" id="KW-1185">Reference proteome</keyword>
<dbReference type="HOGENOM" id="CLU_028523_2_1_2"/>
<keyword evidence="2" id="KW-0456">Lyase</keyword>
<dbReference type="GO" id="GO:0016151">
    <property type="term" value="F:nickel cation binding"/>
    <property type="evidence" value="ECO:0007669"/>
    <property type="project" value="UniProtKB-UniRule"/>
</dbReference>
<dbReference type="Gene3D" id="3.30.70.1380">
    <property type="entry name" value="Transcriptional regulatory protein pf0864 domain like"/>
    <property type="match status" value="1"/>
</dbReference>
<evidence type="ECO:0000256" key="2">
    <source>
        <dbReference type="HAMAP-Rule" id="MF_01074"/>
    </source>
</evidence>
<dbReference type="EMBL" id="CP003362">
    <property type="protein sequence ID" value="AGB49476.1"/>
    <property type="molecule type" value="Genomic_DNA"/>
</dbReference>
<dbReference type="PANTHER" id="PTHR36566">
    <property type="entry name" value="NICKEL INSERTION PROTEIN-RELATED"/>
    <property type="match status" value="1"/>
</dbReference>
<proteinExistence type="inferred from homology"/>
<dbReference type="GO" id="GO:0016829">
    <property type="term" value="F:lyase activity"/>
    <property type="evidence" value="ECO:0007669"/>
    <property type="project" value="UniProtKB-UniRule"/>
</dbReference>
<reference evidence="4" key="1">
    <citation type="submission" date="2012-02" db="EMBL/GenBank/DDBJ databases">
        <title>Complete sequence of chromosome of Methanomethylovorans hollandica DSM 15978.</title>
        <authorList>
            <person name="Lucas S."/>
            <person name="Copeland A."/>
            <person name="Lapidus A."/>
            <person name="Glavina del Rio T."/>
            <person name="Dalin E."/>
            <person name="Tice H."/>
            <person name="Bruce D."/>
            <person name="Goodwin L."/>
            <person name="Pitluck S."/>
            <person name="Peters L."/>
            <person name="Mikhailova N."/>
            <person name="Held B."/>
            <person name="Kyrpides N."/>
            <person name="Mavromatis K."/>
            <person name="Ivanova N."/>
            <person name="Brettin T."/>
            <person name="Detter J.C."/>
            <person name="Han C."/>
            <person name="Larimer F."/>
            <person name="Land M."/>
            <person name="Hauser L."/>
            <person name="Markowitz V."/>
            <person name="Cheng J.-F."/>
            <person name="Hugenholtz P."/>
            <person name="Woyke T."/>
            <person name="Wu D."/>
            <person name="Spring S."/>
            <person name="Schroeder M."/>
            <person name="Brambilla E."/>
            <person name="Klenk H.-P."/>
            <person name="Eisen J.A."/>
        </authorList>
    </citation>
    <scope>NUCLEOTIDE SEQUENCE [LARGE SCALE GENOMIC DNA]</scope>
    <source>
        <strain evidence="4">DSM 15978 / NBRC 107637 / DMS1</strain>
    </source>
</reference>
<sequence length="399" mass="43227">MRTLIFDAFSGASGDMILGTLIALGADREKISKIIESAVDVSVRIGEAKKRGISAVDVHIDAAHEEHARHYDDLVDIVINAGLPPRVEHSALAVFDLMAKAESKVHGISLDELHFHEVGQNDALADVIGSCYAMHEIDADAIFCLPINVGGGRVKAAHGSMPVPAPATLEILQLTGLSFYGSGNRELLTPTGAAILGHFALPLENFPRGKILSVGYGAGDADTEDPNVLRSTLINTEDDLSRDSIEVLETNVDDVTGEVLGNLFEKLLSMGARDVAIIPATMKKGRTGHIIKVITKPEHSATLAREIMRETGTLGIRVIPTRHRYTADRRMESVSVLIRGNAYDMPVKIAEDHNGVILHISAEYEDCKRVAKETDLPLKDVIRKVEEEAWNKHGPADLL</sequence>
<evidence type="ECO:0000313" key="4">
    <source>
        <dbReference type="Proteomes" id="UP000010866"/>
    </source>
</evidence>